<keyword evidence="2" id="KW-1185">Reference proteome</keyword>
<evidence type="ECO:0000313" key="2">
    <source>
        <dbReference type="Proteomes" id="UP001060085"/>
    </source>
</evidence>
<sequence>MDDQLKLIEEFSRCQVAPWNIMASLLEKNPDCAVRVKLEIGKIEDKWQRMQWFLGYLFTEWLNPCALKFVKVWTDSFFLKIDSLIGGHITEIKTTVEYSRLKEKHNDKNNPIVAQLCYNVSHLALRIIKEETKRAPKILADPENLCVHWVRTSQMLPCSTSLLRRYQRHIPLKLEDVHIFWRLLEINGLSGIEGQQYHEESDLQKQLLDFTVYNAASSYKEYLTSCYPVKYRRSGFWGSTHIHLILATNTYNLCIVLIAKQDSCTVFPFYSSSEQVGDTVVIRHLVDSKHFIVLHMKNNSLAPTI</sequence>
<dbReference type="Proteomes" id="UP001060085">
    <property type="component" value="Linkage Group LG03"/>
</dbReference>
<proteinExistence type="predicted"/>
<name>A0ACC0BIM2_CATRO</name>
<organism evidence="1 2">
    <name type="scientific">Catharanthus roseus</name>
    <name type="common">Madagascar periwinkle</name>
    <name type="synonym">Vinca rosea</name>
    <dbReference type="NCBI Taxonomy" id="4058"/>
    <lineage>
        <taxon>Eukaryota</taxon>
        <taxon>Viridiplantae</taxon>
        <taxon>Streptophyta</taxon>
        <taxon>Embryophyta</taxon>
        <taxon>Tracheophyta</taxon>
        <taxon>Spermatophyta</taxon>
        <taxon>Magnoliopsida</taxon>
        <taxon>eudicotyledons</taxon>
        <taxon>Gunneridae</taxon>
        <taxon>Pentapetalae</taxon>
        <taxon>asterids</taxon>
        <taxon>lamiids</taxon>
        <taxon>Gentianales</taxon>
        <taxon>Apocynaceae</taxon>
        <taxon>Rauvolfioideae</taxon>
        <taxon>Vinceae</taxon>
        <taxon>Catharanthinae</taxon>
        <taxon>Catharanthus</taxon>
    </lineage>
</organism>
<dbReference type="EMBL" id="CM044703">
    <property type="protein sequence ID" value="KAI5672448.1"/>
    <property type="molecule type" value="Genomic_DNA"/>
</dbReference>
<evidence type="ECO:0000313" key="1">
    <source>
        <dbReference type="EMBL" id="KAI5672448.1"/>
    </source>
</evidence>
<comment type="caution">
    <text evidence="1">The sequence shown here is derived from an EMBL/GenBank/DDBJ whole genome shotgun (WGS) entry which is preliminary data.</text>
</comment>
<accession>A0ACC0BIM2</accession>
<reference evidence="2" key="1">
    <citation type="journal article" date="2023" name="Nat. Plants">
        <title>Single-cell RNA sequencing provides a high-resolution roadmap for understanding the multicellular compartmentation of specialized metabolism.</title>
        <authorList>
            <person name="Sun S."/>
            <person name="Shen X."/>
            <person name="Li Y."/>
            <person name="Li Y."/>
            <person name="Wang S."/>
            <person name="Li R."/>
            <person name="Zhang H."/>
            <person name="Shen G."/>
            <person name="Guo B."/>
            <person name="Wei J."/>
            <person name="Xu J."/>
            <person name="St-Pierre B."/>
            <person name="Chen S."/>
            <person name="Sun C."/>
        </authorList>
    </citation>
    <scope>NUCLEOTIDE SEQUENCE [LARGE SCALE GENOMIC DNA]</scope>
</reference>
<protein>
    <submittedName>
        <fullName evidence="1">Uncharacterized protein</fullName>
    </submittedName>
</protein>
<gene>
    <name evidence="1" type="ORF">M9H77_12812</name>
</gene>